<name>A0AAN6N010_9PEZI</name>
<protein>
    <submittedName>
        <fullName evidence="1">Uncharacterized protein</fullName>
    </submittedName>
</protein>
<proteinExistence type="predicted"/>
<comment type="caution">
    <text evidence="1">The sequence shown here is derived from an EMBL/GenBank/DDBJ whole genome shotgun (WGS) entry which is preliminary data.</text>
</comment>
<evidence type="ECO:0000313" key="1">
    <source>
        <dbReference type="EMBL" id="KAK3936670.1"/>
    </source>
</evidence>
<reference evidence="2" key="1">
    <citation type="journal article" date="2023" name="Mol. Phylogenet. Evol.">
        <title>Genome-scale phylogeny and comparative genomics of the fungal order Sordariales.</title>
        <authorList>
            <person name="Hensen N."/>
            <person name="Bonometti L."/>
            <person name="Westerberg I."/>
            <person name="Brannstrom I.O."/>
            <person name="Guillou S."/>
            <person name="Cros-Aarteil S."/>
            <person name="Calhoun S."/>
            <person name="Haridas S."/>
            <person name="Kuo A."/>
            <person name="Mondo S."/>
            <person name="Pangilinan J."/>
            <person name="Riley R."/>
            <person name="LaButti K."/>
            <person name="Andreopoulos B."/>
            <person name="Lipzen A."/>
            <person name="Chen C."/>
            <person name="Yan M."/>
            <person name="Daum C."/>
            <person name="Ng V."/>
            <person name="Clum A."/>
            <person name="Steindorff A."/>
            <person name="Ohm R.A."/>
            <person name="Martin F."/>
            <person name="Silar P."/>
            <person name="Natvig D.O."/>
            <person name="Lalanne C."/>
            <person name="Gautier V."/>
            <person name="Ament-Velasquez S.L."/>
            <person name="Kruys A."/>
            <person name="Hutchinson M.I."/>
            <person name="Powell A.J."/>
            <person name="Barry K."/>
            <person name="Miller A.N."/>
            <person name="Grigoriev I.V."/>
            <person name="Debuchy R."/>
            <person name="Gladieux P."/>
            <person name="Hiltunen Thoren M."/>
            <person name="Johannesson H."/>
        </authorList>
    </citation>
    <scope>NUCLEOTIDE SEQUENCE [LARGE SCALE GENOMIC DNA]</scope>
    <source>
        <strain evidence="2">CBS 340.73</strain>
    </source>
</reference>
<accession>A0AAN6N010</accession>
<organism evidence="1 2">
    <name type="scientific">Diplogelasinospora grovesii</name>
    <dbReference type="NCBI Taxonomy" id="303347"/>
    <lineage>
        <taxon>Eukaryota</taxon>
        <taxon>Fungi</taxon>
        <taxon>Dikarya</taxon>
        <taxon>Ascomycota</taxon>
        <taxon>Pezizomycotina</taxon>
        <taxon>Sordariomycetes</taxon>
        <taxon>Sordariomycetidae</taxon>
        <taxon>Sordariales</taxon>
        <taxon>Diplogelasinosporaceae</taxon>
        <taxon>Diplogelasinospora</taxon>
    </lineage>
</organism>
<dbReference type="EMBL" id="MU853876">
    <property type="protein sequence ID" value="KAK3936670.1"/>
    <property type="molecule type" value="Genomic_DNA"/>
</dbReference>
<sequence>MERMEEELIFWADSSIDRKCGLAGLAVVYKRDYEDNKDWVQLLYQLPASAKAGESTSILLPELHAIHQALIQAMQMARNRDGKAVDVVRVFAKAKPGNQRSLVSGVSSCRNHIDDKRPPRRAFYVLFVIRPGDSISHPHEMALVFVLLVKGRRQRRSPFRLHRYQTHNPE</sequence>
<dbReference type="AlphaFoldDB" id="A0AAN6N010"/>
<evidence type="ECO:0000313" key="2">
    <source>
        <dbReference type="Proteomes" id="UP001303473"/>
    </source>
</evidence>
<gene>
    <name evidence="1" type="ORF">QBC46DRAFT_345382</name>
</gene>
<dbReference type="Proteomes" id="UP001303473">
    <property type="component" value="Unassembled WGS sequence"/>
</dbReference>
<keyword evidence="2" id="KW-1185">Reference proteome</keyword>